<gene>
    <name evidence="2" type="ORF">N0V87_007839</name>
</gene>
<keyword evidence="3" id="KW-1185">Reference proteome</keyword>
<feature type="compositionally biased region" description="Low complexity" evidence="1">
    <location>
        <begin position="74"/>
        <end position="97"/>
    </location>
</feature>
<evidence type="ECO:0000256" key="1">
    <source>
        <dbReference type="SAM" id="MobiDB-lite"/>
    </source>
</evidence>
<comment type="caution">
    <text evidence="2">The sequence shown here is derived from an EMBL/GenBank/DDBJ whole genome shotgun (WGS) entry which is preliminary data.</text>
</comment>
<reference evidence="2" key="1">
    <citation type="submission" date="2022-10" db="EMBL/GenBank/DDBJ databases">
        <title>Tapping the CABI collections for fungal endophytes: first genome assemblies for Collariella, Neodidymelliopsis, Ascochyta clinopodiicola, Didymella pomorum, Didymosphaeria variabile, Neocosmospora piperis and Neocucurbitaria cava.</title>
        <authorList>
            <person name="Hill R."/>
        </authorList>
    </citation>
    <scope>NUCLEOTIDE SEQUENCE</scope>
    <source>
        <strain evidence="2">IMI 360193</strain>
    </source>
</reference>
<dbReference type="EMBL" id="JAPEUV010000101">
    <property type="protein sequence ID" value="KAJ4333110.1"/>
    <property type="molecule type" value="Genomic_DNA"/>
</dbReference>
<sequence length="253" mass="28789">MRRMFMDNEYDKTERYLPWSVIIKHQSFTTRITEDGQIERVRDKSDSSPEAASPATRYAHKLVESHDRDDKNMSPQLTSSSCPKSSPTTLVSPSPSSQGEQLFCKRDADDSRQQPAPKKKRRIDVVPAQHKVQNPRMLMTDEHNEGIHSNEDPANVVSDNVIYEQNRIEIEADRAKNPFSRSKAPEWEKLAYWKSRHPLVDRGQAAAPTQRSATVQKRPQVAKFSTPSHVMPVANLNNGLEQQDWEDAGNPST</sequence>
<organism evidence="2 3">
    <name type="scientific">Didymella glomerata</name>
    <dbReference type="NCBI Taxonomy" id="749621"/>
    <lineage>
        <taxon>Eukaryota</taxon>
        <taxon>Fungi</taxon>
        <taxon>Dikarya</taxon>
        <taxon>Ascomycota</taxon>
        <taxon>Pezizomycotina</taxon>
        <taxon>Dothideomycetes</taxon>
        <taxon>Pleosporomycetidae</taxon>
        <taxon>Pleosporales</taxon>
        <taxon>Pleosporineae</taxon>
        <taxon>Didymellaceae</taxon>
        <taxon>Didymella</taxon>
    </lineage>
</organism>
<dbReference type="AlphaFoldDB" id="A0A9W9BXL2"/>
<dbReference type="Proteomes" id="UP001140562">
    <property type="component" value="Unassembled WGS sequence"/>
</dbReference>
<feature type="region of interest" description="Disordered" evidence="1">
    <location>
        <begin position="34"/>
        <end position="101"/>
    </location>
</feature>
<name>A0A9W9BXL2_9PLEO</name>
<proteinExistence type="predicted"/>
<feature type="compositionally biased region" description="Basic and acidic residues" evidence="1">
    <location>
        <begin position="61"/>
        <end position="72"/>
    </location>
</feature>
<protein>
    <submittedName>
        <fullName evidence="2">Uncharacterized protein</fullName>
    </submittedName>
</protein>
<evidence type="ECO:0000313" key="3">
    <source>
        <dbReference type="Proteomes" id="UP001140562"/>
    </source>
</evidence>
<feature type="compositionally biased region" description="Basic and acidic residues" evidence="1">
    <location>
        <begin position="34"/>
        <end position="47"/>
    </location>
</feature>
<feature type="region of interest" description="Disordered" evidence="1">
    <location>
        <begin position="106"/>
        <end position="125"/>
    </location>
</feature>
<evidence type="ECO:0000313" key="2">
    <source>
        <dbReference type="EMBL" id="KAJ4333110.1"/>
    </source>
</evidence>
<accession>A0A9W9BXL2</accession>